<proteinExistence type="predicted"/>
<protein>
    <recommendedName>
        <fullName evidence="2">histidine kinase</fullName>
        <ecNumber evidence="2">2.7.13.3</ecNumber>
    </recommendedName>
</protein>
<dbReference type="EMBL" id="JBHSQV010000006">
    <property type="protein sequence ID" value="MFC5985094.1"/>
    <property type="molecule type" value="Genomic_DNA"/>
</dbReference>
<comment type="catalytic activity">
    <reaction evidence="1">
        <text>ATP + protein L-histidine = ADP + protein N-phospho-L-histidine.</text>
        <dbReference type="EC" id="2.7.13.3"/>
    </reaction>
</comment>
<evidence type="ECO:0000256" key="6">
    <source>
        <dbReference type="ARBA" id="ARBA00022840"/>
    </source>
</evidence>
<dbReference type="SMART" id="SM00387">
    <property type="entry name" value="HATPase_c"/>
    <property type="match status" value="1"/>
</dbReference>
<evidence type="ECO:0000256" key="8">
    <source>
        <dbReference type="SAM" id="Phobius"/>
    </source>
</evidence>
<feature type="transmembrane region" description="Helical" evidence="8">
    <location>
        <begin position="12"/>
        <end position="33"/>
    </location>
</feature>
<dbReference type="InterPro" id="IPR011712">
    <property type="entry name" value="Sig_transdc_His_kin_sub3_dim/P"/>
</dbReference>
<sequence>MGIFPLKSKFFYTVLFLFSLALGYFLLLTFAFVPMGIDVDKTKEGWEVRNVESSNPTIESGVREGDLILEIDGKRPEEMKTMESWRSISTFEEIVVNRDGEPLTLHASRRYFWIDFHYVYSLFSVLMLIFAVYIYNKVNTSSAQILSFVFINMAAIFMSLGASARGSGLGKAILFTGLMLFPILFIHFLIRIFSEKGYDFPGVKYVKWLYMIVAAVAVPIFISFICEGKYTYPLYLFFTKVTIVITLILFLISLLFLGYVSWKQTKYNELLGVITKTLWFSIFISCAPIALFAFIPRIIWGEEAANSFVMGWFTLLFPLSLVYLIAKNQLYDIGLITRRLLLTTTISIFPSLVIVLTVTVLFPGDDPLNRAILLFFISVCMITFVLYSLEYVTTRFEAIMFPRKYVLQNSIKKIARDLSKINNFRELKDMVLLDIVNTLEVFGGAIVFHAKDTFEWIVEGDIDEDEAKSLILKGTTTSSNYTCLEINRNEQYTSYLIFTKKRSHAVLGKEEREWLNMLISYLAVSLENLHLIRKLTIRLQQLAAQAPDERSASELNWFRKLMFELQEEERVRIATDLHDTTMQDLFFLKQKLSALLSRVTLTLEDAKLADNLLEYIDIINTNLRQSCFELHPHLLEEIGLAETIRKVVDRERIVSAFEIGYEYYGKPWIELHGIETKRHLFRAVQELINNAKKHSYAKQVRIYLSATEEGLQLEYVDDGVGFLAGENRSNRDIGDSGMGLEQLRSRILYLKGQMEIETSPGQGVQCVITVPLQKGLSA</sequence>
<evidence type="ECO:0000313" key="10">
    <source>
        <dbReference type="EMBL" id="MFC5985094.1"/>
    </source>
</evidence>
<evidence type="ECO:0000259" key="9">
    <source>
        <dbReference type="PROSITE" id="PS50109"/>
    </source>
</evidence>
<feature type="transmembrane region" description="Helical" evidence="8">
    <location>
        <begin position="118"/>
        <end position="135"/>
    </location>
</feature>
<keyword evidence="8" id="KW-1133">Transmembrane helix</keyword>
<keyword evidence="5" id="KW-0418">Kinase</keyword>
<dbReference type="InterPro" id="IPR036034">
    <property type="entry name" value="PDZ_sf"/>
</dbReference>
<dbReference type="Pfam" id="PF07730">
    <property type="entry name" value="HisKA_3"/>
    <property type="match status" value="1"/>
</dbReference>
<dbReference type="PANTHER" id="PTHR24421">
    <property type="entry name" value="NITRATE/NITRITE SENSOR PROTEIN NARX-RELATED"/>
    <property type="match status" value="1"/>
</dbReference>
<keyword evidence="11" id="KW-1185">Reference proteome</keyword>
<feature type="transmembrane region" description="Helical" evidence="8">
    <location>
        <begin position="371"/>
        <end position="389"/>
    </location>
</feature>
<accession>A0ABW1IJ82</accession>
<organism evidence="10 11">
    <name type="scientific">Marinicrinis lubricantis</name>
    <dbReference type="NCBI Taxonomy" id="2086470"/>
    <lineage>
        <taxon>Bacteria</taxon>
        <taxon>Bacillati</taxon>
        <taxon>Bacillota</taxon>
        <taxon>Bacilli</taxon>
        <taxon>Bacillales</taxon>
        <taxon>Paenibacillaceae</taxon>
    </lineage>
</organism>
<evidence type="ECO:0000256" key="2">
    <source>
        <dbReference type="ARBA" id="ARBA00012438"/>
    </source>
</evidence>
<gene>
    <name evidence="10" type="ORF">ACFPXP_01130</name>
</gene>
<dbReference type="CDD" id="cd16917">
    <property type="entry name" value="HATPase_UhpB-NarQ-NarX-like"/>
    <property type="match status" value="1"/>
</dbReference>
<comment type="caution">
    <text evidence="10">The sequence shown here is derived from an EMBL/GenBank/DDBJ whole genome shotgun (WGS) entry which is preliminary data.</text>
</comment>
<evidence type="ECO:0000256" key="4">
    <source>
        <dbReference type="ARBA" id="ARBA00022741"/>
    </source>
</evidence>
<evidence type="ECO:0000256" key="7">
    <source>
        <dbReference type="ARBA" id="ARBA00023012"/>
    </source>
</evidence>
<feature type="transmembrane region" description="Helical" evidence="8">
    <location>
        <begin position="346"/>
        <end position="364"/>
    </location>
</feature>
<feature type="transmembrane region" description="Helical" evidence="8">
    <location>
        <begin position="237"/>
        <end position="257"/>
    </location>
</feature>
<dbReference type="Proteomes" id="UP001596250">
    <property type="component" value="Unassembled WGS sequence"/>
</dbReference>
<keyword evidence="6 10" id="KW-0067">ATP-binding</keyword>
<evidence type="ECO:0000256" key="5">
    <source>
        <dbReference type="ARBA" id="ARBA00022777"/>
    </source>
</evidence>
<keyword evidence="3" id="KW-0808">Transferase</keyword>
<keyword evidence="8" id="KW-0472">Membrane</keyword>
<dbReference type="InterPro" id="IPR003594">
    <property type="entry name" value="HATPase_dom"/>
</dbReference>
<dbReference type="Pfam" id="PF13180">
    <property type="entry name" value="PDZ_2"/>
    <property type="match status" value="1"/>
</dbReference>
<keyword evidence="8" id="KW-0812">Transmembrane</keyword>
<dbReference type="SUPFAM" id="SSF55874">
    <property type="entry name" value="ATPase domain of HSP90 chaperone/DNA topoisomerase II/histidine kinase"/>
    <property type="match status" value="1"/>
</dbReference>
<feature type="transmembrane region" description="Helical" evidence="8">
    <location>
        <begin position="307"/>
        <end position="326"/>
    </location>
</feature>
<feature type="transmembrane region" description="Helical" evidence="8">
    <location>
        <begin position="205"/>
        <end position="225"/>
    </location>
</feature>
<feature type="domain" description="Histidine kinase" evidence="9">
    <location>
        <begin position="680"/>
        <end position="774"/>
    </location>
</feature>
<dbReference type="Pfam" id="PF02518">
    <property type="entry name" value="HATPase_c"/>
    <property type="match status" value="1"/>
</dbReference>
<dbReference type="InterPro" id="IPR001478">
    <property type="entry name" value="PDZ"/>
</dbReference>
<dbReference type="SUPFAM" id="SSF50156">
    <property type="entry name" value="PDZ domain-like"/>
    <property type="match status" value="1"/>
</dbReference>
<dbReference type="GO" id="GO:0005524">
    <property type="term" value="F:ATP binding"/>
    <property type="evidence" value="ECO:0007669"/>
    <property type="project" value="UniProtKB-KW"/>
</dbReference>
<name>A0ABW1IJ82_9BACL</name>
<evidence type="ECO:0000313" key="11">
    <source>
        <dbReference type="Proteomes" id="UP001596250"/>
    </source>
</evidence>
<dbReference type="Gene3D" id="3.30.565.10">
    <property type="entry name" value="Histidine kinase-like ATPase, C-terminal domain"/>
    <property type="match status" value="1"/>
</dbReference>
<feature type="transmembrane region" description="Helical" evidence="8">
    <location>
        <begin position="277"/>
        <end position="295"/>
    </location>
</feature>
<dbReference type="InterPro" id="IPR005467">
    <property type="entry name" value="His_kinase_dom"/>
</dbReference>
<dbReference type="PROSITE" id="PS50109">
    <property type="entry name" value="HIS_KIN"/>
    <property type="match status" value="1"/>
</dbReference>
<keyword evidence="7" id="KW-0902">Two-component regulatory system</keyword>
<feature type="transmembrane region" description="Helical" evidence="8">
    <location>
        <begin position="172"/>
        <end position="193"/>
    </location>
</feature>
<dbReference type="RefSeq" id="WP_379891599.1">
    <property type="nucleotide sequence ID" value="NZ_CBCSCT010000036.1"/>
</dbReference>
<reference evidence="11" key="1">
    <citation type="journal article" date="2019" name="Int. J. Syst. Evol. Microbiol.">
        <title>The Global Catalogue of Microorganisms (GCM) 10K type strain sequencing project: providing services to taxonomists for standard genome sequencing and annotation.</title>
        <authorList>
            <consortium name="The Broad Institute Genomics Platform"/>
            <consortium name="The Broad Institute Genome Sequencing Center for Infectious Disease"/>
            <person name="Wu L."/>
            <person name="Ma J."/>
        </authorList>
    </citation>
    <scope>NUCLEOTIDE SEQUENCE [LARGE SCALE GENOMIC DNA]</scope>
    <source>
        <strain evidence="11">CCM 8749</strain>
    </source>
</reference>
<keyword evidence="4" id="KW-0547">Nucleotide-binding</keyword>
<evidence type="ECO:0000256" key="1">
    <source>
        <dbReference type="ARBA" id="ARBA00000085"/>
    </source>
</evidence>
<dbReference type="InterPro" id="IPR050482">
    <property type="entry name" value="Sensor_HK_TwoCompSys"/>
</dbReference>
<dbReference type="InterPro" id="IPR036890">
    <property type="entry name" value="HATPase_C_sf"/>
</dbReference>
<dbReference type="Gene3D" id="2.30.42.10">
    <property type="match status" value="1"/>
</dbReference>
<dbReference type="EC" id="2.7.13.3" evidence="2"/>
<dbReference type="Gene3D" id="1.20.5.1930">
    <property type="match status" value="1"/>
</dbReference>
<evidence type="ECO:0000256" key="3">
    <source>
        <dbReference type="ARBA" id="ARBA00022679"/>
    </source>
</evidence>
<feature type="transmembrane region" description="Helical" evidence="8">
    <location>
        <begin position="141"/>
        <end position="160"/>
    </location>
</feature>